<evidence type="ECO:0000256" key="1">
    <source>
        <dbReference type="SAM" id="SignalP"/>
    </source>
</evidence>
<feature type="signal peptide" evidence="1">
    <location>
        <begin position="1"/>
        <end position="17"/>
    </location>
</feature>
<keyword evidence="1" id="KW-0732">Signal</keyword>
<dbReference type="OrthoDB" id="7915757at2759"/>
<dbReference type="RefSeq" id="XP_030371069.1">
    <property type="nucleotide sequence ID" value="XM_030515209.1"/>
</dbReference>
<name>A0A6J2T4W9_DROLE</name>
<dbReference type="Proteomes" id="UP000504634">
    <property type="component" value="Unplaced"/>
</dbReference>
<evidence type="ECO:0000313" key="3">
    <source>
        <dbReference type="RefSeq" id="XP_030371069.1"/>
    </source>
</evidence>
<organism evidence="2 3">
    <name type="scientific">Drosophila lebanonensis</name>
    <name type="common">Fruit fly</name>
    <name type="synonym">Scaptodrosophila lebanonensis</name>
    <dbReference type="NCBI Taxonomy" id="7225"/>
    <lineage>
        <taxon>Eukaryota</taxon>
        <taxon>Metazoa</taxon>
        <taxon>Ecdysozoa</taxon>
        <taxon>Arthropoda</taxon>
        <taxon>Hexapoda</taxon>
        <taxon>Insecta</taxon>
        <taxon>Pterygota</taxon>
        <taxon>Neoptera</taxon>
        <taxon>Endopterygota</taxon>
        <taxon>Diptera</taxon>
        <taxon>Brachycera</taxon>
        <taxon>Muscomorpha</taxon>
        <taxon>Ephydroidea</taxon>
        <taxon>Drosophilidae</taxon>
        <taxon>Scaptodrosophila</taxon>
    </lineage>
</organism>
<dbReference type="GeneID" id="115621544"/>
<evidence type="ECO:0000313" key="2">
    <source>
        <dbReference type="Proteomes" id="UP000504634"/>
    </source>
</evidence>
<feature type="chain" id="PRO_5026756162" evidence="1">
    <location>
        <begin position="18"/>
        <end position="374"/>
    </location>
</feature>
<gene>
    <name evidence="3" type="primary">LOC115621544</name>
</gene>
<protein>
    <submittedName>
        <fullName evidence="3">Uncharacterized protein LOC115621544</fullName>
    </submittedName>
</protein>
<proteinExistence type="predicted"/>
<keyword evidence="2" id="KW-1185">Reference proteome</keyword>
<accession>A0A6J2T4W9</accession>
<dbReference type="AlphaFoldDB" id="A0A6J2T4W9"/>
<sequence>MNWFITVVFFFNWLGNAHFCVADLYNNGDGLDRSSQWIFREDVMLKFYDAAHTADRSKELLQNQLRHFLENLQKNLSTSPVLNGFRNDPAIVVDGPKLDVNSSTNYLQRITKLKELSIFFHIASDSAGTFARHSEQFFDTAKNLSYILLLKLRQVPSTQPTPVKIMLTNYFEEMEYFHIIFSEIMDEALEYTQSILHTIQKTFIHYAEIQRSVLDWKLKIDVVCCNRYMEFSQNYSSQIFKCAAGNDLNTAADIFSITILNAKYIMRQLEFRIQQIFNCFVFGKYKIRCRFLYNAERDFQQLFMKLEELESYYAIRKKSGRTLARVRRMGQFQETPRAINVQNSEKLLKCIPPNFPVAQMPSSLRSCFYFIGHD</sequence>
<reference evidence="3" key="1">
    <citation type="submission" date="2025-08" db="UniProtKB">
        <authorList>
            <consortium name="RefSeq"/>
        </authorList>
    </citation>
    <scope>IDENTIFICATION</scope>
    <source>
        <strain evidence="3">11010-0011.00</strain>
        <tissue evidence="3">Whole body</tissue>
    </source>
</reference>